<organism evidence="1">
    <name type="scientific">Telmatobacter sp. DSM 110680</name>
    <dbReference type="NCBI Taxonomy" id="3036704"/>
    <lineage>
        <taxon>Bacteria</taxon>
        <taxon>Pseudomonadati</taxon>
        <taxon>Acidobacteriota</taxon>
        <taxon>Terriglobia</taxon>
        <taxon>Terriglobales</taxon>
        <taxon>Acidobacteriaceae</taxon>
        <taxon>Telmatobacter</taxon>
    </lineage>
</organism>
<dbReference type="RefSeq" id="WP_348265164.1">
    <property type="nucleotide sequence ID" value="NZ_CP121196.1"/>
</dbReference>
<accession>A0AAU7DP62</accession>
<evidence type="ECO:0000313" key="1">
    <source>
        <dbReference type="EMBL" id="XBH19942.1"/>
    </source>
</evidence>
<protein>
    <submittedName>
        <fullName evidence="1">Uncharacterized protein</fullName>
    </submittedName>
</protein>
<name>A0AAU7DP62_9BACT</name>
<sequence>MDDLREFALQLLEIEKRFLLEGKEEYCTAVVVVVTPEQSYSEEVEFENEEEKIDAYAAIVDRAKENDASAIITINTSFVRSDAVSDFRWGDVEHSGAPRAITLTISGPSLEPVSLSLPFNIEDGTVNIGEMSDFEPAVVGLLPGWP</sequence>
<proteinExistence type="predicted"/>
<dbReference type="EMBL" id="CP121196">
    <property type="protein sequence ID" value="XBH19942.1"/>
    <property type="molecule type" value="Genomic_DNA"/>
</dbReference>
<gene>
    <name evidence="1" type="ORF">P8935_11620</name>
</gene>
<dbReference type="AlphaFoldDB" id="A0AAU7DP62"/>
<reference evidence="1" key="1">
    <citation type="submission" date="2023-03" db="EMBL/GenBank/DDBJ databases">
        <title>Edaphobacter sp.</title>
        <authorList>
            <person name="Huber K.J."/>
            <person name="Papendorf J."/>
            <person name="Pilke C."/>
            <person name="Bunk B."/>
            <person name="Sproeer C."/>
            <person name="Pester M."/>
        </authorList>
    </citation>
    <scope>NUCLEOTIDE SEQUENCE</scope>
    <source>
        <strain evidence="1">DSM 110680</strain>
    </source>
</reference>